<dbReference type="EMBL" id="JBBWWQ010000013">
    <property type="protein sequence ID" value="KAK8933448.1"/>
    <property type="molecule type" value="Genomic_DNA"/>
</dbReference>
<evidence type="ECO:0000313" key="2">
    <source>
        <dbReference type="Proteomes" id="UP001418222"/>
    </source>
</evidence>
<protein>
    <submittedName>
        <fullName evidence="1">Uncharacterized protein</fullName>
    </submittedName>
</protein>
<name>A0AAP0B8G5_9ASPA</name>
<keyword evidence="2" id="KW-1185">Reference proteome</keyword>
<organism evidence="1 2">
    <name type="scientific">Platanthera zijinensis</name>
    <dbReference type="NCBI Taxonomy" id="2320716"/>
    <lineage>
        <taxon>Eukaryota</taxon>
        <taxon>Viridiplantae</taxon>
        <taxon>Streptophyta</taxon>
        <taxon>Embryophyta</taxon>
        <taxon>Tracheophyta</taxon>
        <taxon>Spermatophyta</taxon>
        <taxon>Magnoliopsida</taxon>
        <taxon>Liliopsida</taxon>
        <taxon>Asparagales</taxon>
        <taxon>Orchidaceae</taxon>
        <taxon>Orchidoideae</taxon>
        <taxon>Orchideae</taxon>
        <taxon>Orchidinae</taxon>
        <taxon>Platanthera</taxon>
    </lineage>
</organism>
<accession>A0AAP0B8G5</accession>
<dbReference type="AlphaFoldDB" id="A0AAP0B8G5"/>
<sequence>MGKTPKLLGLGLSRRSEIGKWISNLQILRVEWYYSDHNSGFKSLLPVEMLTTTLWLSMQSKTSAHS</sequence>
<gene>
    <name evidence="1" type="ORF">KSP39_PZI015929</name>
</gene>
<comment type="caution">
    <text evidence="1">The sequence shown here is derived from an EMBL/GenBank/DDBJ whole genome shotgun (WGS) entry which is preliminary data.</text>
</comment>
<proteinExistence type="predicted"/>
<evidence type="ECO:0000313" key="1">
    <source>
        <dbReference type="EMBL" id="KAK8933448.1"/>
    </source>
</evidence>
<dbReference type="Proteomes" id="UP001418222">
    <property type="component" value="Unassembled WGS sequence"/>
</dbReference>
<reference evidence="1 2" key="1">
    <citation type="journal article" date="2022" name="Nat. Plants">
        <title>Genomes of leafy and leafless Platanthera orchids illuminate the evolution of mycoheterotrophy.</title>
        <authorList>
            <person name="Li M.H."/>
            <person name="Liu K.W."/>
            <person name="Li Z."/>
            <person name="Lu H.C."/>
            <person name="Ye Q.L."/>
            <person name="Zhang D."/>
            <person name="Wang J.Y."/>
            <person name="Li Y.F."/>
            <person name="Zhong Z.M."/>
            <person name="Liu X."/>
            <person name="Yu X."/>
            <person name="Liu D.K."/>
            <person name="Tu X.D."/>
            <person name="Liu B."/>
            <person name="Hao Y."/>
            <person name="Liao X.Y."/>
            <person name="Jiang Y.T."/>
            <person name="Sun W.H."/>
            <person name="Chen J."/>
            <person name="Chen Y.Q."/>
            <person name="Ai Y."/>
            <person name="Zhai J.W."/>
            <person name="Wu S.S."/>
            <person name="Zhou Z."/>
            <person name="Hsiao Y.Y."/>
            <person name="Wu W.L."/>
            <person name="Chen Y.Y."/>
            <person name="Lin Y.F."/>
            <person name="Hsu J.L."/>
            <person name="Li C.Y."/>
            <person name="Wang Z.W."/>
            <person name="Zhao X."/>
            <person name="Zhong W.Y."/>
            <person name="Ma X.K."/>
            <person name="Ma L."/>
            <person name="Huang J."/>
            <person name="Chen G.Z."/>
            <person name="Huang M.Z."/>
            <person name="Huang L."/>
            <person name="Peng D.H."/>
            <person name="Luo Y.B."/>
            <person name="Zou S.Q."/>
            <person name="Chen S.P."/>
            <person name="Lan S."/>
            <person name="Tsai W.C."/>
            <person name="Van de Peer Y."/>
            <person name="Liu Z.J."/>
        </authorList>
    </citation>
    <scope>NUCLEOTIDE SEQUENCE [LARGE SCALE GENOMIC DNA]</scope>
    <source>
        <strain evidence="1">Lor287</strain>
    </source>
</reference>